<gene>
    <name evidence="1" type="ORF">GCM10017621_00160</name>
</gene>
<accession>A0A9W6IHS7</accession>
<evidence type="ECO:0000313" key="2">
    <source>
        <dbReference type="Proteomes" id="UP001143486"/>
    </source>
</evidence>
<name>A0A9W6IHS7_9PROT</name>
<dbReference type="EMBL" id="BSFE01000001">
    <property type="protein sequence ID" value="GLK50508.1"/>
    <property type="molecule type" value="Genomic_DNA"/>
</dbReference>
<reference evidence="1" key="2">
    <citation type="submission" date="2023-01" db="EMBL/GenBank/DDBJ databases">
        <authorList>
            <person name="Sun Q."/>
            <person name="Evtushenko L."/>
        </authorList>
    </citation>
    <scope>NUCLEOTIDE SEQUENCE</scope>
    <source>
        <strain evidence="1">VKM B-1513</strain>
    </source>
</reference>
<comment type="caution">
    <text evidence="1">The sequence shown here is derived from an EMBL/GenBank/DDBJ whole genome shotgun (WGS) entry which is preliminary data.</text>
</comment>
<dbReference type="Proteomes" id="UP001143486">
    <property type="component" value="Unassembled WGS sequence"/>
</dbReference>
<reference evidence="1" key="1">
    <citation type="journal article" date="2014" name="Int. J. Syst. Evol. Microbiol.">
        <title>Complete genome sequence of Corynebacterium casei LMG S-19264T (=DSM 44701T), isolated from a smear-ripened cheese.</title>
        <authorList>
            <consortium name="US DOE Joint Genome Institute (JGI-PGF)"/>
            <person name="Walter F."/>
            <person name="Albersmeier A."/>
            <person name="Kalinowski J."/>
            <person name="Ruckert C."/>
        </authorList>
    </citation>
    <scope>NUCLEOTIDE SEQUENCE</scope>
    <source>
        <strain evidence="1">VKM B-1513</strain>
    </source>
</reference>
<sequence>MKFFVSVFVTVLALFWLPLTPSEAQNLTIAISSQTSDAERQEQGEAVLRFLASSVEPGQSAEIVDAYDLTPVATFSVPEGRAYQNPRAKIAVNRQAAAQILRLEPDLARSANEVQRPINLPGLLRYLGEACSLDGGHDLVIIGSPLYDMPREPGVSMREGRVPGDGLIQGTRGSSPFGADGMGDRLAGVRVHFIALDPGWALNDRHAFAVERFTALLVDAFGADLVSFSNDMDSGFASVAAQASAPDRGFILEETDKMEMLIFASEMGPIASGRDMDTGRRFYVGPPMINDRVEIGLYWPCSSCDLDIYARPHDDAQIVYYGRISTPQGRFFKAFRMGSEDHRAQEQIVLDGPIDLSALRIWVNFYGGRSSGGAEAELRITIGGETYTRPLRIPANAGNGGAGQSAVTGDGADNPAWVAIEPLSLLRE</sequence>
<keyword evidence="2" id="KW-1185">Reference proteome</keyword>
<dbReference type="AlphaFoldDB" id="A0A9W6IHS7"/>
<proteinExistence type="predicted"/>
<evidence type="ECO:0000313" key="1">
    <source>
        <dbReference type="EMBL" id="GLK50508.1"/>
    </source>
</evidence>
<protein>
    <submittedName>
        <fullName evidence="1">Uncharacterized protein</fullName>
    </submittedName>
</protein>
<organism evidence="1 2">
    <name type="scientific">Maricaulis virginensis</name>
    <dbReference type="NCBI Taxonomy" id="144022"/>
    <lineage>
        <taxon>Bacteria</taxon>
        <taxon>Pseudomonadati</taxon>
        <taxon>Pseudomonadota</taxon>
        <taxon>Alphaproteobacteria</taxon>
        <taxon>Maricaulales</taxon>
        <taxon>Maricaulaceae</taxon>
        <taxon>Maricaulis</taxon>
    </lineage>
</organism>